<proteinExistence type="predicted"/>
<sequence>MATIGTSCKNYIFRTVAYPVHGVDEDLSAFLRRFEDLNSIRFTRFAWLWRKEKFIHIIYDRQNQLGLCDILGCLFHRLINILLPGSKNSHLRRICALYLLYAFHGKQPMRNQVRIRVCPVSWSAIHQLACEARDDGHLDVYYVFKQLCVANAFAFCANRQALYPGAPLFDSPRFKYDASSVSRECSNAIASYLPLLKPPNSSFSDLSDALECLDTSLKQYTESKRLLNQSDPPLKDTTATKVVEYDEHDEFLPGLNFITYPPASVSGHTTSVVPSTSATDSSQLGERRKLLRQPVTWSSELADQAEEVRAHGCRRSRRRLFFNEMNVVSTTAKSNQTSKRSTVPPPKPKMPTQPKNFNSSITKKVLRQQNLSDGSVQERSNNPPAPACTDRGEASNIADAIDVRLSQLTDPTNELLSYYRRKVELLADDHELVQRRLDQIADAMKNQDSQTWEIRQRETEISELQRTLSDMQVYLFQEREHVLRLYAENDRLKIRSTVGHIEPNSDRREGSSRATVSQLEHESVLRELEMSRAAVRALRTQLTEQTRSAREQNDSLMDDLRATQEEVDTLRKRYDERLRLAEEQLKRSQALLYDSTKDFLAQRSQFKQAEKVWITEKDKLLSQLEAKRLALVAVPNKVGPNRQSVSNNPLETNWLSIAGDLESRAWSEAATQLAQKKQDQLQQTLRNLEHQLDQQQKLSDMYREQVIQLEEELVRCREEGIVSKDVLKDNSDKLNQRLQIMTNRYRDLERRRQLEMQGYRTDIGTLRKKLREVEKQLLKLTLGLADGMELPSRPQDVDLAILKQVKASTNRSNQLMSELKNLKLKMYTLEDDLRRI</sequence>
<dbReference type="OrthoDB" id="191169at2759"/>
<dbReference type="Pfam" id="PF09808">
    <property type="entry name" value="SNAPC1"/>
    <property type="match status" value="1"/>
</dbReference>
<dbReference type="AlphaFoldDB" id="A0A8S9YTL4"/>
<reference evidence="3" key="1">
    <citation type="submission" date="2019-07" db="EMBL/GenBank/DDBJ databases">
        <title>Annotation for the trematode Paragonimus miyazaki's.</title>
        <authorList>
            <person name="Choi Y.-J."/>
        </authorList>
    </citation>
    <scope>NUCLEOTIDE SEQUENCE</scope>
    <source>
        <strain evidence="3">Japan</strain>
    </source>
</reference>
<accession>A0A8S9YTL4</accession>
<evidence type="ECO:0000313" key="4">
    <source>
        <dbReference type="Proteomes" id="UP000822476"/>
    </source>
</evidence>
<feature type="coiled-coil region" evidence="1">
    <location>
        <begin position="525"/>
        <end position="591"/>
    </location>
</feature>
<evidence type="ECO:0000256" key="1">
    <source>
        <dbReference type="SAM" id="Coils"/>
    </source>
</evidence>
<protein>
    <recommendedName>
        <fullName evidence="5">Coiled-coil domain-containing protein 77</fullName>
    </recommendedName>
</protein>
<dbReference type="Proteomes" id="UP000822476">
    <property type="component" value="Unassembled WGS sequence"/>
</dbReference>
<feature type="compositionally biased region" description="Polar residues" evidence="2">
    <location>
        <begin position="371"/>
        <end position="382"/>
    </location>
</feature>
<evidence type="ECO:0000313" key="3">
    <source>
        <dbReference type="EMBL" id="KAF7258359.1"/>
    </source>
</evidence>
<dbReference type="PANTHER" id="PTHR22091">
    <property type="entry name" value="COILED-COIL DOMAIN-CONTAINING PROTEIN 77"/>
    <property type="match status" value="1"/>
</dbReference>
<dbReference type="EMBL" id="JTDE01001775">
    <property type="protein sequence ID" value="KAF7258359.1"/>
    <property type="molecule type" value="Genomic_DNA"/>
</dbReference>
<feature type="region of interest" description="Disordered" evidence="2">
    <location>
        <begin position="330"/>
        <end position="359"/>
    </location>
</feature>
<dbReference type="GO" id="GO:0005813">
    <property type="term" value="C:centrosome"/>
    <property type="evidence" value="ECO:0007669"/>
    <property type="project" value="TreeGrafter"/>
</dbReference>
<feature type="region of interest" description="Disordered" evidence="2">
    <location>
        <begin position="371"/>
        <end position="393"/>
    </location>
</feature>
<feature type="compositionally biased region" description="Polar residues" evidence="2">
    <location>
        <begin position="266"/>
        <end position="284"/>
    </location>
</feature>
<comment type="caution">
    <text evidence="3">The sequence shown here is derived from an EMBL/GenBank/DDBJ whole genome shotgun (WGS) entry which is preliminary data.</text>
</comment>
<evidence type="ECO:0000256" key="2">
    <source>
        <dbReference type="SAM" id="MobiDB-lite"/>
    </source>
</evidence>
<keyword evidence="4" id="KW-1185">Reference proteome</keyword>
<dbReference type="InterPro" id="IPR019188">
    <property type="entry name" value="SNAPC1"/>
</dbReference>
<feature type="compositionally biased region" description="Polar residues" evidence="2">
    <location>
        <begin position="330"/>
        <end position="341"/>
    </location>
</feature>
<evidence type="ECO:0008006" key="5">
    <source>
        <dbReference type="Google" id="ProtNLM"/>
    </source>
</evidence>
<dbReference type="InterPro" id="IPR037696">
    <property type="entry name" value="CCDC77"/>
</dbReference>
<feature type="coiled-coil region" evidence="1">
    <location>
        <begin position="805"/>
        <end position="832"/>
    </location>
</feature>
<dbReference type="PANTHER" id="PTHR22091:SF1">
    <property type="entry name" value="COILED-COIL DOMAIN-CONTAINING PROTEIN 77"/>
    <property type="match status" value="1"/>
</dbReference>
<feature type="coiled-coil region" evidence="1">
    <location>
        <begin position="671"/>
        <end position="776"/>
    </location>
</feature>
<name>A0A8S9YTL4_9TREM</name>
<gene>
    <name evidence="3" type="ORF">EG68_03784</name>
</gene>
<feature type="region of interest" description="Disordered" evidence="2">
    <location>
        <begin position="266"/>
        <end position="287"/>
    </location>
</feature>
<organism evidence="3 4">
    <name type="scientific">Paragonimus skrjabini miyazakii</name>
    <dbReference type="NCBI Taxonomy" id="59628"/>
    <lineage>
        <taxon>Eukaryota</taxon>
        <taxon>Metazoa</taxon>
        <taxon>Spiralia</taxon>
        <taxon>Lophotrochozoa</taxon>
        <taxon>Platyhelminthes</taxon>
        <taxon>Trematoda</taxon>
        <taxon>Digenea</taxon>
        <taxon>Plagiorchiida</taxon>
        <taxon>Troglotremata</taxon>
        <taxon>Troglotrematidae</taxon>
        <taxon>Paragonimus</taxon>
    </lineage>
</organism>
<keyword evidence="1" id="KW-0175">Coiled coil</keyword>